<proteinExistence type="predicted"/>
<gene>
    <name evidence="1" type="ORF">EXH44_04000</name>
</gene>
<dbReference type="EMBL" id="CP038145">
    <property type="protein sequence ID" value="QBQ63456.1"/>
    <property type="molecule type" value="Genomic_DNA"/>
</dbReference>
<dbReference type="RefSeq" id="WP_162856375.1">
    <property type="nucleotide sequence ID" value="NZ_CP038145.1"/>
</dbReference>
<dbReference type="KEGG" id="aio:EXH44_04000"/>
<dbReference type="Proteomes" id="UP000294444">
    <property type="component" value="Chromosome"/>
</dbReference>
<dbReference type="AlphaFoldDB" id="A0A4P7CEZ4"/>
<protein>
    <submittedName>
        <fullName evidence="1">Uncharacterized protein</fullName>
    </submittedName>
</protein>
<organism evidence="1 2">
    <name type="scientific">Actinobacillus indolicus</name>
    <dbReference type="NCBI Taxonomy" id="51049"/>
    <lineage>
        <taxon>Bacteria</taxon>
        <taxon>Pseudomonadati</taxon>
        <taxon>Pseudomonadota</taxon>
        <taxon>Gammaproteobacteria</taxon>
        <taxon>Pasteurellales</taxon>
        <taxon>Pasteurellaceae</taxon>
        <taxon>Actinobacillus</taxon>
    </lineage>
</organism>
<sequence length="159" mass="19013">MVIHSYGKLTFGVDDTYEYRIWNRHIFNPENYGFILSQHRSKIDSFFCFYAVLNDQLYLRHLIIDSENYPTLNNVVAKESFLIHQYDWIGLDIGDQCGYFNLNLKLDFTGTIDVSDELSIEPKYELFFKNGIFQKKKKYKINLYPLNLKNLKNFLIRQL</sequence>
<keyword evidence="2" id="KW-1185">Reference proteome</keyword>
<name>A0A4P7CEZ4_9PAST</name>
<accession>A0A4P7CEZ4</accession>
<evidence type="ECO:0000313" key="1">
    <source>
        <dbReference type="EMBL" id="QBQ63456.1"/>
    </source>
</evidence>
<reference evidence="1 2" key="1">
    <citation type="submission" date="2019-03" db="EMBL/GenBank/DDBJ databases">
        <authorList>
            <person name="Che Y."/>
            <person name="Zhou L."/>
        </authorList>
    </citation>
    <scope>NUCLEOTIDE SEQUENCE [LARGE SCALE GENOMIC DNA]</scope>
    <source>
        <strain evidence="1 2">AIFJ1607</strain>
    </source>
</reference>
<evidence type="ECO:0000313" key="2">
    <source>
        <dbReference type="Proteomes" id="UP000294444"/>
    </source>
</evidence>